<dbReference type="PANTHER" id="PTHR24353">
    <property type="entry name" value="CYCLIC NUCLEOTIDE-DEPENDENT PROTEIN KINASE"/>
    <property type="match status" value="1"/>
</dbReference>
<evidence type="ECO:0000256" key="6">
    <source>
        <dbReference type="PROSITE-ProRule" id="PRU10141"/>
    </source>
</evidence>
<keyword evidence="4" id="KW-0418">Kinase</keyword>
<name>A0A1E7EWL3_9STRA</name>
<proteinExistence type="inferred from homology"/>
<dbReference type="PANTHER" id="PTHR24353:SF143">
    <property type="entry name" value="PROTEIN KINASE DOMAIN-CONTAINING PROTEIN"/>
    <property type="match status" value="1"/>
</dbReference>
<feature type="domain" description="AGC-kinase C-terminal" evidence="9">
    <location>
        <begin position="320"/>
        <end position="375"/>
    </location>
</feature>
<keyword evidence="11" id="KW-1185">Reference proteome</keyword>
<evidence type="ECO:0000256" key="3">
    <source>
        <dbReference type="ARBA" id="ARBA00022741"/>
    </source>
</evidence>
<keyword evidence="5 6" id="KW-0067">ATP-binding</keyword>
<accession>A0A1E7EWL3</accession>
<dbReference type="InterPro" id="IPR011009">
    <property type="entry name" value="Kinase-like_dom_sf"/>
</dbReference>
<dbReference type="PROSITE" id="PS00107">
    <property type="entry name" value="PROTEIN_KINASE_ATP"/>
    <property type="match status" value="1"/>
</dbReference>
<evidence type="ECO:0000256" key="5">
    <source>
        <dbReference type="ARBA" id="ARBA00022840"/>
    </source>
</evidence>
<organism evidence="10 11">
    <name type="scientific">Fragilariopsis cylindrus CCMP1102</name>
    <dbReference type="NCBI Taxonomy" id="635003"/>
    <lineage>
        <taxon>Eukaryota</taxon>
        <taxon>Sar</taxon>
        <taxon>Stramenopiles</taxon>
        <taxon>Ochrophyta</taxon>
        <taxon>Bacillariophyta</taxon>
        <taxon>Bacillariophyceae</taxon>
        <taxon>Bacillariophycidae</taxon>
        <taxon>Bacillariales</taxon>
        <taxon>Bacillariaceae</taxon>
        <taxon>Fragilariopsis</taxon>
    </lineage>
</organism>
<comment type="similarity">
    <text evidence="7">Belongs to the protein kinase superfamily.</text>
</comment>
<dbReference type="PROSITE" id="PS51285">
    <property type="entry name" value="AGC_KINASE_CTER"/>
    <property type="match status" value="1"/>
</dbReference>
<keyword evidence="3 6" id="KW-0547">Nucleotide-binding</keyword>
<dbReference type="GO" id="GO:0005524">
    <property type="term" value="F:ATP binding"/>
    <property type="evidence" value="ECO:0007669"/>
    <property type="project" value="UniProtKB-UniRule"/>
</dbReference>
<protein>
    <recommendedName>
        <fullName evidence="12">Kinase-like protein</fullName>
    </recommendedName>
</protein>
<dbReference type="InterPro" id="IPR008271">
    <property type="entry name" value="Ser/Thr_kinase_AS"/>
</dbReference>
<dbReference type="PROSITE" id="PS00108">
    <property type="entry name" value="PROTEIN_KINASE_ST"/>
    <property type="match status" value="1"/>
</dbReference>
<dbReference type="AlphaFoldDB" id="A0A1E7EWL3"/>
<feature type="domain" description="Protein kinase" evidence="8">
    <location>
        <begin position="45"/>
        <end position="315"/>
    </location>
</feature>
<sequence length="375" mass="43549">MGTEPVHLRKLSLHDVRNTIYDELRLGKDYRKNRSHKQDVTKDTLEKKRLLGQGSFGQVWLCREPKLDEPYALKIQYKRELIDQHQAGGVIKEKRIMEKMNHPFVMGIVNSQADTSCLYMVMDLVPGGELSSQMRNADRPNLSEKSAKFYAACMLEGLSYMHRRDYVYRDLKGENVMIDRDGYCVIIDLGFAKFVPDKTFTFCGTPIFIAPEVVMNKGHDKSADIWSLGVMIYEMLFGTNPFFDYNDPTIDQRTLFKRIVKGKFQRPQKQSAIEAYKNVSDDAKDLIKKLLVVDVTKRLGCMSRVDLDIRDHPWFSNPDTGIDFGKLYRKEIIAPWIPTIESPFDGNNFSVQRERNKSKLRPLSDREQKQFEEFC</sequence>
<dbReference type="PROSITE" id="PS50011">
    <property type="entry name" value="PROTEIN_KINASE_DOM"/>
    <property type="match status" value="1"/>
</dbReference>
<dbReference type="InterPro" id="IPR017441">
    <property type="entry name" value="Protein_kinase_ATP_BS"/>
</dbReference>
<dbReference type="SMART" id="SM00220">
    <property type="entry name" value="S_TKc"/>
    <property type="match status" value="1"/>
</dbReference>
<dbReference type="EMBL" id="KV784374">
    <property type="protein sequence ID" value="OEU09923.1"/>
    <property type="molecule type" value="Genomic_DNA"/>
</dbReference>
<dbReference type="Proteomes" id="UP000095751">
    <property type="component" value="Unassembled WGS sequence"/>
</dbReference>
<dbReference type="InterPro" id="IPR000719">
    <property type="entry name" value="Prot_kinase_dom"/>
</dbReference>
<dbReference type="Gene3D" id="3.30.200.20">
    <property type="entry name" value="Phosphorylase Kinase, domain 1"/>
    <property type="match status" value="1"/>
</dbReference>
<evidence type="ECO:0008006" key="12">
    <source>
        <dbReference type="Google" id="ProtNLM"/>
    </source>
</evidence>
<feature type="binding site" evidence="6">
    <location>
        <position position="74"/>
    </location>
    <ligand>
        <name>ATP</name>
        <dbReference type="ChEBI" id="CHEBI:30616"/>
    </ligand>
</feature>
<dbReference type="FunCoup" id="A0A1E7EWL3">
    <property type="interactions" value="45"/>
</dbReference>
<reference evidence="10 11" key="1">
    <citation type="submission" date="2016-09" db="EMBL/GenBank/DDBJ databases">
        <title>Extensive genetic diversity and differential bi-allelic expression allows diatom success in the polar Southern Ocean.</title>
        <authorList>
            <consortium name="DOE Joint Genome Institute"/>
            <person name="Mock T."/>
            <person name="Otillar R.P."/>
            <person name="Strauss J."/>
            <person name="Dupont C."/>
            <person name="Frickenhaus S."/>
            <person name="Maumus F."/>
            <person name="Mcmullan M."/>
            <person name="Sanges R."/>
            <person name="Schmutz J."/>
            <person name="Toseland A."/>
            <person name="Valas R."/>
            <person name="Veluchamy A."/>
            <person name="Ward B.J."/>
            <person name="Allen A."/>
            <person name="Barry K."/>
            <person name="Falciatore A."/>
            <person name="Ferrante M."/>
            <person name="Fortunato A.E."/>
            <person name="Gloeckner G."/>
            <person name="Gruber A."/>
            <person name="Hipkin R."/>
            <person name="Janech M."/>
            <person name="Kroth P."/>
            <person name="Leese F."/>
            <person name="Lindquist E."/>
            <person name="Lyon B.R."/>
            <person name="Martin J."/>
            <person name="Mayer C."/>
            <person name="Parker M."/>
            <person name="Quesneville H."/>
            <person name="Raymond J."/>
            <person name="Uhlig C."/>
            <person name="Valentin K.U."/>
            <person name="Worden A.Z."/>
            <person name="Armbrust E.V."/>
            <person name="Bowler C."/>
            <person name="Green B."/>
            <person name="Moulton V."/>
            <person name="Van Oosterhout C."/>
            <person name="Grigoriev I."/>
        </authorList>
    </citation>
    <scope>NUCLEOTIDE SEQUENCE [LARGE SCALE GENOMIC DNA]</scope>
    <source>
        <strain evidence="10 11">CCMP1102</strain>
    </source>
</reference>
<dbReference type="InParanoid" id="A0A1E7EWL3"/>
<evidence type="ECO:0000256" key="7">
    <source>
        <dbReference type="RuleBase" id="RU000304"/>
    </source>
</evidence>
<dbReference type="KEGG" id="fcy:FRACYDRAFT_194547"/>
<dbReference type="SUPFAM" id="SSF56112">
    <property type="entry name" value="Protein kinase-like (PK-like)"/>
    <property type="match status" value="1"/>
</dbReference>
<dbReference type="GO" id="GO:0004691">
    <property type="term" value="F:cAMP-dependent protein kinase activity"/>
    <property type="evidence" value="ECO:0007669"/>
    <property type="project" value="TreeGrafter"/>
</dbReference>
<evidence type="ECO:0000259" key="8">
    <source>
        <dbReference type="PROSITE" id="PS50011"/>
    </source>
</evidence>
<dbReference type="Gene3D" id="1.10.510.10">
    <property type="entry name" value="Transferase(Phosphotransferase) domain 1"/>
    <property type="match status" value="1"/>
</dbReference>
<evidence type="ECO:0000259" key="9">
    <source>
        <dbReference type="PROSITE" id="PS51285"/>
    </source>
</evidence>
<evidence type="ECO:0000256" key="2">
    <source>
        <dbReference type="ARBA" id="ARBA00022679"/>
    </source>
</evidence>
<evidence type="ECO:0000313" key="11">
    <source>
        <dbReference type="Proteomes" id="UP000095751"/>
    </source>
</evidence>
<gene>
    <name evidence="10" type="ORF">FRACYDRAFT_194547</name>
</gene>
<keyword evidence="1 7" id="KW-0723">Serine/threonine-protein kinase</keyword>
<dbReference type="InterPro" id="IPR000961">
    <property type="entry name" value="AGC-kinase_C"/>
</dbReference>
<dbReference type="OrthoDB" id="35715at2759"/>
<dbReference type="GO" id="GO:0005952">
    <property type="term" value="C:cAMP-dependent protein kinase complex"/>
    <property type="evidence" value="ECO:0007669"/>
    <property type="project" value="TreeGrafter"/>
</dbReference>
<evidence type="ECO:0000256" key="1">
    <source>
        <dbReference type="ARBA" id="ARBA00022527"/>
    </source>
</evidence>
<keyword evidence="2" id="KW-0808">Transferase</keyword>
<evidence type="ECO:0000256" key="4">
    <source>
        <dbReference type="ARBA" id="ARBA00022777"/>
    </source>
</evidence>
<evidence type="ECO:0000313" key="10">
    <source>
        <dbReference type="EMBL" id="OEU09923.1"/>
    </source>
</evidence>
<dbReference type="Pfam" id="PF00069">
    <property type="entry name" value="Pkinase"/>
    <property type="match status" value="1"/>
</dbReference>
<dbReference type="SMART" id="SM00133">
    <property type="entry name" value="S_TK_X"/>
    <property type="match status" value="1"/>
</dbReference>